<dbReference type="RefSeq" id="WP_353568115.1">
    <property type="nucleotide sequence ID" value="NZ_BAABRI010000019.1"/>
</dbReference>
<accession>A0ABP9UR42</accession>
<keyword evidence="1" id="KW-0812">Transmembrane</keyword>
<gene>
    <name evidence="2" type="ORF">Hsar01_03254</name>
</gene>
<dbReference type="Proteomes" id="UP001476282">
    <property type="component" value="Unassembled WGS sequence"/>
</dbReference>
<keyword evidence="3" id="KW-1185">Reference proteome</keyword>
<feature type="transmembrane region" description="Helical" evidence="1">
    <location>
        <begin position="23"/>
        <end position="45"/>
    </location>
</feature>
<name>A0ABP9UR42_9BACT</name>
<sequence length="90" mass="9043">MNHVLSAGNILAAGFVEGLSKGLGIIMLIGFVYGVIKIIGGAANYSKDPDGSKQSIVAGLMIAGAVALMTILFTAFGLDMGGLTPDTDGL</sequence>
<feature type="transmembrane region" description="Helical" evidence="1">
    <location>
        <begin position="57"/>
        <end position="78"/>
    </location>
</feature>
<evidence type="ECO:0008006" key="4">
    <source>
        <dbReference type="Google" id="ProtNLM"/>
    </source>
</evidence>
<comment type="caution">
    <text evidence="2">The sequence shown here is derived from an EMBL/GenBank/DDBJ whole genome shotgun (WGS) entry which is preliminary data.</text>
</comment>
<evidence type="ECO:0000256" key="1">
    <source>
        <dbReference type="SAM" id="Phobius"/>
    </source>
</evidence>
<keyword evidence="1" id="KW-0472">Membrane</keyword>
<evidence type="ECO:0000313" key="2">
    <source>
        <dbReference type="EMBL" id="GAA5484016.1"/>
    </source>
</evidence>
<protein>
    <recommendedName>
        <fullName evidence="4">DUF4190 domain-containing protein</fullName>
    </recommendedName>
</protein>
<evidence type="ECO:0000313" key="3">
    <source>
        <dbReference type="Proteomes" id="UP001476282"/>
    </source>
</evidence>
<dbReference type="EMBL" id="BAABRI010000019">
    <property type="protein sequence ID" value="GAA5484016.1"/>
    <property type="molecule type" value="Genomic_DNA"/>
</dbReference>
<proteinExistence type="predicted"/>
<reference evidence="2 3" key="1">
    <citation type="submission" date="2024-02" db="EMBL/GenBank/DDBJ databases">
        <title>Haloferula sargassicola NBRC 104335.</title>
        <authorList>
            <person name="Ichikawa N."/>
            <person name="Katano-Makiyama Y."/>
            <person name="Hidaka K."/>
        </authorList>
    </citation>
    <scope>NUCLEOTIDE SEQUENCE [LARGE SCALE GENOMIC DNA]</scope>
    <source>
        <strain evidence="2 3">NBRC 104335</strain>
    </source>
</reference>
<keyword evidence="1" id="KW-1133">Transmembrane helix</keyword>
<organism evidence="2 3">
    <name type="scientific">Haloferula sargassicola</name>
    <dbReference type="NCBI Taxonomy" id="490096"/>
    <lineage>
        <taxon>Bacteria</taxon>
        <taxon>Pseudomonadati</taxon>
        <taxon>Verrucomicrobiota</taxon>
        <taxon>Verrucomicrobiia</taxon>
        <taxon>Verrucomicrobiales</taxon>
        <taxon>Verrucomicrobiaceae</taxon>
        <taxon>Haloferula</taxon>
    </lineage>
</organism>